<evidence type="ECO:0000256" key="6">
    <source>
        <dbReference type="PIRSR" id="PIRSR600175-1"/>
    </source>
</evidence>
<keyword evidence="10" id="KW-1185">Reference proteome</keyword>
<dbReference type="GO" id="GO:0006865">
    <property type="term" value="P:amino acid transport"/>
    <property type="evidence" value="ECO:0007669"/>
    <property type="project" value="TreeGrafter"/>
</dbReference>
<feature type="transmembrane region" description="Helical" evidence="8">
    <location>
        <begin position="312"/>
        <end position="334"/>
    </location>
</feature>
<comment type="subcellular location">
    <subcellularLocation>
        <location evidence="1">Membrane</location>
        <topology evidence="1">Multi-pass membrane protein</topology>
    </subcellularLocation>
</comment>
<gene>
    <name evidence="9" type="ORF">E2I00_006449</name>
</gene>
<protein>
    <recommendedName>
        <fullName evidence="11">Orphan sodium- and chloride-dependent neurotransmitter transporter NTT5</fullName>
    </recommendedName>
</protein>
<name>A0A6A1Q2G6_BALPH</name>
<feature type="region of interest" description="Disordered" evidence="7">
    <location>
        <begin position="1"/>
        <end position="49"/>
    </location>
</feature>
<dbReference type="AlphaFoldDB" id="A0A6A1Q2G6"/>
<feature type="transmembrane region" description="Helical" evidence="8">
    <location>
        <begin position="341"/>
        <end position="361"/>
    </location>
</feature>
<dbReference type="PROSITE" id="PS00754">
    <property type="entry name" value="NA_NEUROTRAN_SYMP_2"/>
    <property type="match status" value="1"/>
</dbReference>
<dbReference type="Pfam" id="PF00209">
    <property type="entry name" value="SNF"/>
    <property type="match status" value="2"/>
</dbReference>
<dbReference type="GO" id="GO:0035725">
    <property type="term" value="P:sodium ion transmembrane transport"/>
    <property type="evidence" value="ECO:0007669"/>
    <property type="project" value="TreeGrafter"/>
</dbReference>
<evidence type="ECO:0000256" key="5">
    <source>
        <dbReference type="ARBA" id="ARBA00023136"/>
    </source>
</evidence>
<evidence type="ECO:0000313" key="9">
    <source>
        <dbReference type="EMBL" id="KAB0400456.1"/>
    </source>
</evidence>
<dbReference type="Proteomes" id="UP000437017">
    <property type="component" value="Unassembled WGS sequence"/>
</dbReference>
<dbReference type="InterPro" id="IPR000175">
    <property type="entry name" value="Na/ntran_symport"/>
</dbReference>
<evidence type="ECO:0000256" key="8">
    <source>
        <dbReference type="SAM" id="Phobius"/>
    </source>
</evidence>
<dbReference type="SUPFAM" id="SSF161070">
    <property type="entry name" value="SNF-like"/>
    <property type="match status" value="2"/>
</dbReference>
<evidence type="ECO:0000256" key="3">
    <source>
        <dbReference type="ARBA" id="ARBA00022692"/>
    </source>
</evidence>
<keyword evidence="6" id="KW-0915">Sodium</keyword>
<dbReference type="GO" id="GO:0005886">
    <property type="term" value="C:plasma membrane"/>
    <property type="evidence" value="ECO:0007669"/>
    <property type="project" value="TreeGrafter"/>
</dbReference>
<sequence length="496" mass="54273">MRSTQKGKPSLERVGAAPESLPGMTTEAQASESSLAKASSAESSLGSQTWEDKGVGTWSLMAWVSEAQALEARAARAQAWETQACEAQSRASQPKPTSVSGVEAAPVLKQRLLPVKVQVPEKEKSEVLFTRPFWSSKVEYILAQVGYSMRPGSLWHFCYLWLHSGGCSFLIIYIFLLLLLGVPLLFLEMAAGQRTRQGTIGVWKVISPWIGGVGYTSFMVRSPGLPRPTLYTPSPPQPLSWNGSHDFTSMGQVPSVPQSSVCFITGLYLNVVSAWTLFYLGQSFQFPVPWEKCPLLKNSSGLDRIEDGGPPVFSLSLPLFVSLCILGALMINGLKSTGKVIYVLVSLSYLIILCFIIRSILLDGAVFGLRYLAVIKISDMYNVNVWYRAGNQVLFSLGLGFGSIVSISSHMQPSNSCLSDAFVVALANLVSVLLFTPFICSVLGFWATVLTHRCSEKGLQNPESLTLKSLQRPTFTHLNLRCTCEPLLSPIVKNRQ</sequence>
<feature type="transmembrane region" description="Helical" evidence="8">
    <location>
        <begin position="168"/>
        <end position="187"/>
    </location>
</feature>
<keyword evidence="2" id="KW-0813">Transport</keyword>
<feature type="transmembrane region" description="Helical" evidence="8">
    <location>
        <begin position="260"/>
        <end position="280"/>
    </location>
</feature>
<keyword evidence="5 8" id="KW-0472">Membrane</keyword>
<evidence type="ECO:0000256" key="7">
    <source>
        <dbReference type="SAM" id="MobiDB-lite"/>
    </source>
</evidence>
<dbReference type="GO" id="GO:0046872">
    <property type="term" value="F:metal ion binding"/>
    <property type="evidence" value="ECO:0007669"/>
    <property type="project" value="UniProtKB-KW"/>
</dbReference>
<feature type="binding site" evidence="6">
    <location>
        <position position="146"/>
    </location>
    <ligand>
        <name>Na(+)</name>
        <dbReference type="ChEBI" id="CHEBI:29101"/>
        <label>1</label>
    </ligand>
</feature>
<keyword evidence="3 8" id="KW-0812">Transmembrane</keyword>
<dbReference type="InterPro" id="IPR037272">
    <property type="entry name" value="SNS_sf"/>
</dbReference>
<evidence type="ECO:0000313" key="10">
    <source>
        <dbReference type="Proteomes" id="UP000437017"/>
    </source>
</evidence>
<dbReference type="EMBL" id="SGJD01001348">
    <property type="protein sequence ID" value="KAB0400456.1"/>
    <property type="molecule type" value="Genomic_DNA"/>
</dbReference>
<keyword evidence="6" id="KW-0479">Metal-binding</keyword>
<feature type="binding site" evidence="6">
    <location>
        <position position="396"/>
    </location>
    <ligand>
        <name>Na(+)</name>
        <dbReference type="ChEBI" id="CHEBI:29101"/>
        <label>1</label>
    </ligand>
</feature>
<organism evidence="9 10">
    <name type="scientific">Balaenoptera physalus</name>
    <name type="common">Fin whale</name>
    <name type="synonym">Balaena physalus</name>
    <dbReference type="NCBI Taxonomy" id="9770"/>
    <lineage>
        <taxon>Eukaryota</taxon>
        <taxon>Metazoa</taxon>
        <taxon>Chordata</taxon>
        <taxon>Craniata</taxon>
        <taxon>Vertebrata</taxon>
        <taxon>Euteleostomi</taxon>
        <taxon>Mammalia</taxon>
        <taxon>Eutheria</taxon>
        <taxon>Laurasiatheria</taxon>
        <taxon>Artiodactyla</taxon>
        <taxon>Whippomorpha</taxon>
        <taxon>Cetacea</taxon>
        <taxon>Mysticeti</taxon>
        <taxon>Balaenopteridae</taxon>
        <taxon>Balaenoptera</taxon>
    </lineage>
</organism>
<feature type="binding site" evidence="6">
    <location>
        <position position="428"/>
    </location>
    <ligand>
        <name>Na(+)</name>
        <dbReference type="ChEBI" id="CHEBI:29101"/>
        <label>1</label>
    </ligand>
</feature>
<dbReference type="OrthoDB" id="6581954at2759"/>
<evidence type="ECO:0000256" key="4">
    <source>
        <dbReference type="ARBA" id="ARBA00022989"/>
    </source>
</evidence>
<reference evidence="9 10" key="1">
    <citation type="journal article" date="2019" name="PLoS ONE">
        <title>Genomic analyses reveal an absence of contemporary introgressive admixture between fin whales and blue whales, despite known hybrids.</title>
        <authorList>
            <person name="Westbury M.V."/>
            <person name="Petersen B."/>
            <person name="Lorenzen E.D."/>
        </authorList>
    </citation>
    <scope>NUCLEOTIDE SEQUENCE [LARGE SCALE GENOMIC DNA]</scope>
    <source>
        <strain evidence="9">FinWhale-01</strain>
    </source>
</reference>
<comment type="caution">
    <text evidence="9">The sequence shown here is derived from an EMBL/GenBank/DDBJ whole genome shotgun (WGS) entry which is preliminary data.</text>
</comment>
<dbReference type="PANTHER" id="PTHR11616:SF327">
    <property type="entry name" value="ORPHAN SODIUM- AND CHLORIDE-DEPENDENT NEUROTRANSMITTER TRANSPORTER NTT5"/>
    <property type="match status" value="1"/>
</dbReference>
<accession>A0A6A1Q2G6</accession>
<dbReference type="PANTHER" id="PTHR11616">
    <property type="entry name" value="SODIUM/CHLORIDE DEPENDENT TRANSPORTER"/>
    <property type="match status" value="1"/>
</dbReference>
<evidence type="ECO:0000256" key="1">
    <source>
        <dbReference type="ARBA" id="ARBA00004141"/>
    </source>
</evidence>
<feature type="transmembrane region" description="Helical" evidence="8">
    <location>
        <begin position="389"/>
        <end position="409"/>
    </location>
</feature>
<dbReference type="PROSITE" id="PS50267">
    <property type="entry name" value="NA_NEUROTRAN_SYMP_3"/>
    <property type="match status" value="1"/>
</dbReference>
<feature type="transmembrane region" description="Helical" evidence="8">
    <location>
        <begin position="421"/>
        <end position="447"/>
    </location>
</feature>
<feature type="compositionally biased region" description="Low complexity" evidence="7">
    <location>
        <begin position="28"/>
        <end position="48"/>
    </location>
</feature>
<keyword evidence="4 8" id="KW-1133">Transmembrane helix</keyword>
<proteinExistence type="predicted"/>
<evidence type="ECO:0000256" key="2">
    <source>
        <dbReference type="ARBA" id="ARBA00022448"/>
    </source>
</evidence>
<evidence type="ECO:0008006" key="11">
    <source>
        <dbReference type="Google" id="ProtNLM"/>
    </source>
</evidence>
<dbReference type="PRINTS" id="PR00176">
    <property type="entry name" value="NANEUSMPORT"/>
</dbReference>